<reference evidence="2 3" key="1">
    <citation type="submission" date="2019-02" db="EMBL/GenBank/DDBJ databases">
        <authorList>
            <person name="Goldberg S.R."/>
            <person name="Haltli B.A."/>
            <person name="Correa H."/>
            <person name="Russell K.G."/>
        </authorList>
    </citation>
    <scope>NUCLEOTIDE SEQUENCE [LARGE SCALE GENOMIC DNA]</scope>
    <source>
        <strain evidence="2 3">JCM 16186</strain>
    </source>
</reference>
<dbReference type="InterPro" id="IPR001031">
    <property type="entry name" value="Thioesterase"/>
</dbReference>
<dbReference type="Pfam" id="PF00975">
    <property type="entry name" value="Thioesterase"/>
    <property type="match status" value="1"/>
</dbReference>
<sequence length="286" mass="32432">RANDENIFFIHDGSGDIQGYTDLASRMKNLNCWGIKSEMLRSIEPQNRKIEDLAIDYIHKMKAVQPKGPYKILGWSTGGLIAFEMASQLEKLDECGNKLIIIDSAFPVRDQQTIPIDPFSLEGERTLLSKFSIFQMVGEKGEKPIDNINTLWSRVVSILKESKSTYQDIKKIIPPDIFSVMPNITQIEPYDFVVYLNTIRSLQHAVSTYQINDVQSSELNYIKATETPFSIGGLKERITSDIYLYEIDGNHFSIVKSPRVECLVELLYELLTSKSSCDLGYELGKG</sequence>
<dbReference type="SUPFAM" id="SSF53474">
    <property type="entry name" value="alpha/beta-Hydrolases"/>
    <property type="match status" value="1"/>
</dbReference>
<dbReference type="Gene3D" id="3.40.50.1820">
    <property type="entry name" value="alpha/beta hydrolase"/>
    <property type="match status" value="1"/>
</dbReference>
<proteinExistence type="predicted"/>
<feature type="non-terminal residue" evidence="2">
    <location>
        <position position="1"/>
    </location>
</feature>
<dbReference type="InterPro" id="IPR029058">
    <property type="entry name" value="AB_hydrolase_fold"/>
</dbReference>
<feature type="domain" description="Thioesterase" evidence="1">
    <location>
        <begin position="7"/>
        <end position="265"/>
    </location>
</feature>
<dbReference type="EMBL" id="SMLW01000115">
    <property type="protein sequence ID" value="MTI23371.1"/>
    <property type="molecule type" value="Genomic_DNA"/>
</dbReference>
<comment type="caution">
    <text evidence="2">The sequence shown here is derived from an EMBL/GenBank/DDBJ whole genome shotgun (WGS) entry which is preliminary data.</text>
</comment>
<evidence type="ECO:0000313" key="3">
    <source>
        <dbReference type="Proteomes" id="UP000798808"/>
    </source>
</evidence>
<dbReference type="Proteomes" id="UP000798808">
    <property type="component" value="Unassembled WGS sequence"/>
</dbReference>
<name>A0ABW9RHI0_9BACT</name>
<organism evidence="2 3">
    <name type="scientific">Fulvivirga kasyanovii</name>
    <dbReference type="NCBI Taxonomy" id="396812"/>
    <lineage>
        <taxon>Bacteria</taxon>
        <taxon>Pseudomonadati</taxon>
        <taxon>Bacteroidota</taxon>
        <taxon>Cytophagia</taxon>
        <taxon>Cytophagales</taxon>
        <taxon>Fulvivirgaceae</taxon>
        <taxon>Fulvivirga</taxon>
    </lineage>
</organism>
<accession>A0ABW9RHI0</accession>
<protein>
    <recommendedName>
        <fullName evidence="1">Thioesterase domain-containing protein</fullName>
    </recommendedName>
</protein>
<dbReference type="RefSeq" id="WP_155168528.1">
    <property type="nucleotide sequence ID" value="NZ_SMLW01000115.1"/>
</dbReference>
<gene>
    <name evidence="2" type="ORF">E1163_00235</name>
</gene>
<evidence type="ECO:0000259" key="1">
    <source>
        <dbReference type="Pfam" id="PF00975"/>
    </source>
</evidence>
<keyword evidence="3" id="KW-1185">Reference proteome</keyword>
<evidence type="ECO:0000313" key="2">
    <source>
        <dbReference type="EMBL" id="MTI23371.1"/>
    </source>
</evidence>